<dbReference type="PRINTS" id="PR00419">
    <property type="entry name" value="ADXRDTASE"/>
</dbReference>
<evidence type="ECO:0000256" key="11">
    <source>
        <dbReference type="ARBA" id="ARBA00022982"/>
    </source>
</evidence>
<dbReference type="GO" id="GO:0005739">
    <property type="term" value="C:mitochondrion"/>
    <property type="evidence" value="ECO:0007669"/>
    <property type="project" value="UniProtKB-SubCell"/>
</dbReference>
<dbReference type="SUPFAM" id="SSF51971">
    <property type="entry name" value="Nucleotide-binding domain"/>
    <property type="match status" value="1"/>
</dbReference>
<comment type="catalytic activity">
    <reaction evidence="14 15">
        <text>2 reduced [adrenodoxin] + NADP(+) + H(+) = 2 oxidized [adrenodoxin] + NADPH</text>
        <dbReference type="Rhea" id="RHEA:42312"/>
        <dbReference type="Rhea" id="RHEA-COMP:9998"/>
        <dbReference type="Rhea" id="RHEA-COMP:9999"/>
        <dbReference type="ChEBI" id="CHEBI:15378"/>
        <dbReference type="ChEBI" id="CHEBI:33737"/>
        <dbReference type="ChEBI" id="CHEBI:33738"/>
        <dbReference type="ChEBI" id="CHEBI:57783"/>
        <dbReference type="ChEBI" id="CHEBI:58349"/>
        <dbReference type="EC" id="1.18.1.6"/>
    </reaction>
</comment>
<dbReference type="PIRSF" id="PIRSF000362">
    <property type="entry name" value="FNR"/>
    <property type="match status" value="1"/>
</dbReference>
<dbReference type="eggNOG" id="KOG1800">
    <property type="taxonomic scope" value="Eukaryota"/>
</dbReference>
<dbReference type="VEuPathDB" id="FungiDB:BDEG_27672"/>
<keyword evidence="11" id="KW-0249">Electron transport</keyword>
<sequence length="429" mass="47866">MYEQLPVPFGLVRYGVAPDHPEVKNVISKFTSVAELSRFNFMGNVTVGTDISLDSLKSAYDAVVLSYGSTGEHKLGIEGEIGPSSNLFTSQEFVGWYNGHPKHANLKVDLSSTDTAIVVGQGNVALDVARILLSPIDKLAQTDITQHAIEVLSSSRIRHVHVVGRRGPVHVSFTSKEFRELVALCNTYLELDHTWLETQLTLYADVLRTDRARRRLMELLVNASKKKPITTDRESDKKQVFLDFLLSPHTLLTHPETNTVTGIEFQKNTLVGKGLDQRAVGLDTFHQIPAGLVVSSIGFKNEPFMGSPFDSKQRIIPNIRGRVKDEHALYSSGWIKTGPKGVIASTMYDAYETAESILEDFPSTYSNFKPTQALHDIRTQLKLKGIRTTTFQDWLKLDDIEITRGHLASKKREKIVTVDDMFSALLKIS</sequence>
<keyword evidence="9 15" id="KW-0521">NADP</keyword>
<evidence type="ECO:0000256" key="7">
    <source>
        <dbReference type="ARBA" id="ARBA00022630"/>
    </source>
</evidence>
<dbReference type="OrthoDB" id="333024at2759"/>
<organism evidence="18 19">
    <name type="scientific">Batrachochytrium dendrobatidis (strain JEL423)</name>
    <dbReference type="NCBI Taxonomy" id="403673"/>
    <lineage>
        <taxon>Eukaryota</taxon>
        <taxon>Fungi</taxon>
        <taxon>Fungi incertae sedis</taxon>
        <taxon>Chytridiomycota</taxon>
        <taxon>Chytridiomycota incertae sedis</taxon>
        <taxon>Chytridiomycetes</taxon>
        <taxon>Rhizophydiales</taxon>
        <taxon>Rhizophydiales incertae sedis</taxon>
        <taxon>Batrachochytrium</taxon>
    </lineage>
</organism>
<feature type="binding site" evidence="16">
    <location>
        <position position="11"/>
    </location>
    <ligand>
        <name>FAD</name>
        <dbReference type="ChEBI" id="CHEBI:57692"/>
    </ligand>
</feature>
<dbReference type="SUPFAM" id="SSF51905">
    <property type="entry name" value="FAD/NAD(P)-binding domain"/>
    <property type="match status" value="2"/>
</dbReference>
<comment type="cofactor">
    <cofactor evidence="1 15 16">
        <name>FAD</name>
        <dbReference type="ChEBI" id="CHEBI:57692"/>
    </cofactor>
</comment>
<evidence type="ECO:0000256" key="8">
    <source>
        <dbReference type="ARBA" id="ARBA00022827"/>
    </source>
</evidence>
<evidence type="ECO:0000256" key="13">
    <source>
        <dbReference type="ARBA" id="ARBA00023128"/>
    </source>
</evidence>
<accession>A0A177WWL7</accession>
<evidence type="ECO:0000256" key="2">
    <source>
        <dbReference type="ARBA" id="ARBA00004173"/>
    </source>
</evidence>
<keyword evidence="7 15" id="KW-0285">Flavoprotein</keyword>
<keyword evidence="12 15" id="KW-0560">Oxidoreductase</keyword>
<keyword evidence="8 15" id="KW-0274">FAD</keyword>
<comment type="subcellular location">
    <subcellularLocation>
        <location evidence="2 15">Mitochondrion</location>
    </subcellularLocation>
</comment>
<evidence type="ECO:0000256" key="15">
    <source>
        <dbReference type="PIRNR" id="PIRNR000362"/>
    </source>
</evidence>
<feature type="binding site" evidence="17">
    <location>
        <position position="341"/>
    </location>
    <ligand>
        <name>NADP(+)</name>
        <dbReference type="ChEBI" id="CHEBI:58349"/>
    </ligand>
</feature>
<feature type="binding site" evidence="16">
    <location>
        <position position="334"/>
    </location>
    <ligand>
        <name>FAD</name>
        <dbReference type="ChEBI" id="CHEBI:57692"/>
    </ligand>
</feature>
<evidence type="ECO:0000313" key="19">
    <source>
        <dbReference type="Proteomes" id="UP000077115"/>
    </source>
</evidence>
<evidence type="ECO:0000313" key="18">
    <source>
        <dbReference type="EMBL" id="OAJ44447.1"/>
    </source>
</evidence>
<dbReference type="EMBL" id="DS022312">
    <property type="protein sequence ID" value="OAJ44447.1"/>
    <property type="molecule type" value="Genomic_DNA"/>
</dbReference>
<dbReference type="Proteomes" id="UP000077115">
    <property type="component" value="Unassembled WGS sequence"/>
</dbReference>
<evidence type="ECO:0000256" key="12">
    <source>
        <dbReference type="ARBA" id="ARBA00023002"/>
    </source>
</evidence>
<evidence type="ECO:0000256" key="9">
    <source>
        <dbReference type="ARBA" id="ARBA00022857"/>
    </source>
</evidence>
<dbReference type="PANTHER" id="PTHR48467:SF1">
    <property type="entry name" value="GLUTAMATE SYNTHASE 1 [NADH], CHLOROPLASTIC-LIKE"/>
    <property type="match status" value="1"/>
</dbReference>
<feature type="binding site" evidence="16">
    <location>
        <begin position="341"/>
        <end position="343"/>
    </location>
    <ligand>
        <name>FAD</name>
        <dbReference type="ChEBI" id="CHEBI:57692"/>
    </ligand>
</feature>
<feature type="binding site" evidence="16">
    <location>
        <position position="3"/>
    </location>
    <ligand>
        <name>FAD</name>
        <dbReference type="ChEBI" id="CHEBI:57692"/>
    </ligand>
</feature>
<evidence type="ECO:0000256" key="5">
    <source>
        <dbReference type="ARBA" id="ARBA00016287"/>
    </source>
</evidence>
<feature type="binding site" evidence="17">
    <location>
        <position position="177"/>
    </location>
    <ligand>
        <name>NADP(+)</name>
        <dbReference type="ChEBI" id="CHEBI:58349"/>
    </ligand>
</feature>
<protein>
    <recommendedName>
        <fullName evidence="5 15">NADPH:adrenodoxin oxidoreductase, mitochondrial</fullName>
        <ecNumber evidence="4 15">1.18.1.6</ecNumber>
    </recommendedName>
</protein>
<dbReference type="FunFam" id="3.50.50.60:FF:000036">
    <property type="entry name" value="NADPH:adrenodoxin oxidoreductase, mitochondrial"/>
    <property type="match status" value="1"/>
</dbReference>
<keyword evidence="10" id="KW-0809">Transit peptide</keyword>
<dbReference type="InterPro" id="IPR036188">
    <property type="entry name" value="FAD/NAD-bd_sf"/>
</dbReference>
<dbReference type="Gene3D" id="3.50.50.60">
    <property type="entry name" value="FAD/NAD(P)-binding domain"/>
    <property type="match status" value="1"/>
</dbReference>
<proteinExistence type="inferred from homology"/>
<evidence type="ECO:0000256" key="3">
    <source>
        <dbReference type="ARBA" id="ARBA00008312"/>
    </source>
</evidence>
<reference evidence="18 19" key="1">
    <citation type="submission" date="2006-10" db="EMBL/GenBank/DDBJ databases">
        <title>The Genome Sequence of Batrachochytrium dendrobatidis JEL423.</title>
        <authorList>
            <consortium name="The Broad Institute Genome Sequencing Platform"/>
            <person name="Birren B."/>
            <person name="Lander E."/>
            <person name="Galagan J."/>
            <person name="Cuomo C."/>
            <person name="Devon K."/>
            <person name="Jaffe D."/>
            <person name="Butler J."/>
            <person name="Alvarez P."/>
            <person name="Gnerre S."/>
            <person name="Grabherr M."/>
            <person name="Kleber M."/>
            <person name="Mauceli E."/>
            <person name="Brockman W."/>
            <person name="Young S."/>
            <person name="LaButti K."/>
            <person name="Sykes S."/>
            <person name="DeCaprio D."/>
            <person name="Crawford M."/>
            <person name="Koehrsen M."/>
            <person name="Engels R."/>
            <person name="Montgomery P."/>
            <person name="Pearson M."/>
            <person name="Howarth C."/>
            <person name="Larson L."/>
            <person name="White J."/>
            <person name="O'Leary S."/>
            <person name="Kodira C."/>
            <person name="Zeng Q."/>
            <person name="Yandava C."/>
            <person name="Alvarado L."/>
            <person name="Longcore J."/>
            <person name="James T."/>
        </authorList>
    </citation>
    <scope>NUCLEOTIDE SEQUENCE [LARGE SCALE GENOMIC DNA]</scope>
    <source>
        <strain evidence="18 19">JEL423</strain>
    </source>
</reference>
<dbReference type="Gene3D" id="3.40.50.720">
    <property type="entry name" value="NAD(P)-binding Rossmann-like Domain"/>
    <property type="match status" value="1"/>
</dbReference>
<comment type="similarity">
    <text evidence="3 15">Belongs to the ferredoxin--NADP reductase type 1 family.</text>
</comment>
<feature type="binding site" evidence="17">
    <location>
        <begin position="165"/>
        <end position="166"/>
    </location>
    <ligand>
        <name>NADP(+)</name>
        <dbReference type="ChEBI" id="CHEBI:58349"/>
    </ligand>
</feature>
<dbReference type="InterPro" id="IPR021163">
    <property type="entry name" value="Ferredox_Rdtase_adrenod"/>
</dbReference>
<feature type="binding site" evidence="17">
    <location>
        <begin position="121"/>
        <end position="124"/>
    </location>
    <ligand>
        <name>NADP(+)</name>
        <dbReference type="ChEBI" id="CHEBI:58349"/>
    </ligand>
</feature>
<dbReference type="GO" id="GO:0016491">
    <property type="term" value="F:oxidoreductase activity"/>
    <property type="evidence" value="ECO:0007669"/>
    <property type="project" value="UniProtKB-KW"/>
</dbReference>
<name>A0A177WWL7_BATDL</name>
<dbReference type="AlphaFoldDB" id="A0A177WWL7"/>
<dbReference type="PANTHER" id="PTHR48467">
    <property type="entry name" value="GLUTAMATE SYNTHASE 1 [NADH], CHLOROPLASTIC-LIKE"/>
    <property type="match status" value="1"/>
</dbReference>
<feature type="binding site" evidence="16">
    <location>
        <position position="47"/>
    </location>
    <ligand>
        <name>FAD</name>
        <dbReference type="ChEBI" id="CHEBI:57692"/>
    </ligand>
</feature>
<keyword evidence="6" id="KW-0813">Transport</keyword>
<gene>
    <name evidence="18" type="ORF">BDEG_27672</name>
</gene>
<evidence type="ECO:0000256" key="10">
    <source>
        <dbReference type="ARBA" id="ARBA00022946"/>
    </source>
</evidence>
<keyword evidence="13 15" id="KW-0496">Mitochondrion</keyword>
<dbReference type="STRING" id="403673.A0A177WWL7"/>
<reference evidence="18 19" key="2">
    <citation type="submission" date="2016-05" db="EMBL/GenBank/DDBJ databases">
        <title>Lineage-specific infection strategies underlie the spectrum of fungal disease in amphibians.</title>
        <authorList>
            <person name="Cuomo C.A."/>
            <person name="Farrer R.A."/>
            <person name="James T."/>
            <person name="Longcore J."/>
            <person name="Birren B."/>
        </authorList>
    </citation>
    <scope>NUCLEOTIDE SEQUENCE [LARGE SCALE GENOMIC DNA]</scope>
    <source>
        <strain evidence="18 19">JEL423</strain>
    </source>
</reference>
<evidence type="ECO:0000256" key="16">
    <source>
        <dbReference type="PIRSR" id="PIRSR000362-1"/>
    </source>
</evidence>
<evidence type="ECO:0000256" key="1">
    <source>
        <dbReference type="ARBA" id="ARBA00001974"/>
    </source>
</evidence>
<dbReference type="InterPro" id="IPR055275">
    <property type="entry name" value="Ferredox_Rdtase"/>
</dbReference>
<evidence type="ECO:0000256" key="6">
    <source>
        <dbReference type="ARBA" id="ARBA00022448"/>
    </source>
</evidence>
<dbReference type="EC" id="1.18.1.6" evidence="4 15"/>
<evidence type="ECO:0000256" key="4">
    <source>
        <dbReference type="ARBA" id="ARBA00013219"/>
    </source>
</evidence>
<evidence type="ECO:0000256" key="17">
    <source>
        <dbReference type="PIRSR" id="PIRSR000362-2"/>
    </source>
</evidence>
<evidence type="ECO:0000256" key="14">
    <source>
        <dbReference type="ARBA" id="ARBA00048933"/>
    </source>
</evidence>